<dbReference type="PANTHER" id="PTHR34846:SF5">
    <property type="entry name" value="CARBOXYMUCONOLACTONE DECARBOXYLASE-LIKE DOMAIN-CONTAINING PROTEIN"/>
    <property type="match status" value="1"/>
</dbReference>
<dbReference type="PANTHER" id="PTHR34846">
    <property type="entry name" value="4-CARBOXYMUCONOLACTONE DECARBOXYLASE FAMILY PROTEIN (AFU_ORTHOLOGUE AFUA_6G11590)"/>
    <property type="match status" value="1"/>
</dbReference>
<dbReference type="RefSeq" id="WP_141893436.1">
    <property type="nucleotide sequence ID" value="NZ_BAABLH010000005.1"/>
</dbReference>
<dbReference type="Gene3D" id="1.20.1290.10">
    <property type="entry name" value="AhpD-like"/>
    <property type="match status" value="1"/>
</dbReference>
<keyword evidence="3" id="KW-1185">Reference proteome</keyword>
<evidence type="ECO:0000313" key="2">
    <source>
        <dbReference type="EMBL" id="TQM34867.1"/>
    </source>
</evidence>
<gene>
    <name evidence="2" type="ORF">FB391_1161</name>
</gene>
<dbReference type="InterPro" id="IPR029032">
    <property type="entry name" value="AhpD-like"/>
</dbReference>
<dbReference type="NCBIfam" id="TIGR00778">
    <property type="entry name" value="ahpD_dom"/>
    <property type="match status" value="1"/>
</dbReference>
<evidence type="ECO:0000313" key="3">
    <source>
        <dbReference type="Proteomes" id="UP000320235"/>
    </source>
</evidence>
<dbReference type="Pfam" id="PF02627">
    <property type="entry name" value="CMD"/>
    <property type="match status" value="1"/>
</dbReference>
<dbReference type="InterPro" id="IPR004675">
    <property type="entry name" value="AhpD_core"/>
</dbReference>
<evidence type="ECO:0000259" key="1">
    <source>
        <dbReference type="Pfam" id="PF02627"/>
    </source>
</evidence>
<keyword evidence="2" id="KW-0575">Peroxidase</keyword>
<dbReference type="EMBL" id="VFPE01000001">
    <property type="protein sequence ID" value="TQM34867.1"/>
    <property type="molecule type" value="Genomic_DNA"/>
</dbReference>
<keyword evidence="2" id="KW-0560">Oxidoreductase</keyword>
<dbReference type="InterPro" id="IPR003779">
    <property type="entry name" value="CMD-like"/>
</dbReference>
<proteinExistence type="predicted"/>
<accession>A0A543FLW7</accession>
<protein>
    <submittedName>
        <fullName evidence="2">AhpD family alkylhydroperoxidase</fullName>
    </submittedName>
</protein>
<dbReference type="GO" id="GO:0051920">
    <property type="term" value="F:peroxiredoxin activity"/>
    <property type="evidence" value="ECO:0007669"/>
    <property type="project" value="InterPro"/>
</dbReference>
<dbReference type="SUPFAM" id="SSF69118">
    <property type="entry name" value="AhpD-like"/>
    <property type="match status" value="1"/>
</dbReference>
<dbReference type="AlphaFoldDB" id="A0A543FLW7"/>
<sequence length="165" mass="17567">MTAAIRTLVPVASRLDFDALAPVFSRAVGELDDAATAQLDLAGIDAGLRELVRLRASQLNGCAYCVDMHARAARTHGVTAQRVDALAVWRESGLFTEEERSAFALTEEVTRLSETHVPEAAVTGAVDAFGEEGAAALISLIIAINVWNAIGVTARPWRVAPRAED</sequence>
<reference evidence="2 3" key="1">
    <citation type="submission" date="2019-06" db="EMBL/GenBank/DDBJ databases">
        <title>Sequencing the genomes of 1000 actinobacteria strains.</title>
        <authorList>
            <person name="Klenk H.-P."/>
        </authorList>
    </citation>
    <scope>NUCLEOTIDE SEQUENCE [LARGE SCALE GENOMIC DNA]</scope>
    <source>
        <strain evidence="2 3">DSM 105492</strain>
    </source>
</reference>
<comment type="caution">
    <text evidence="2">The sequence shown here is derived from an EMBL/GenBank/DDBJ whole genome shotgun (WGS) entry which is preliminary data.</text>
</comment>
<dbReference type="OrthoDB" id="9801997at2"/>
<feature type="domain" description="Carboxymuconolactone decarboxylase-like" evidence="1">
    <location>
        <begin position="24"/>
        <end position="108"/>
    </location>
</feature>
<organism evidence="2 3">
    <name type="scientific">Microbacterium kyungheense</name>
    <dbReference type="NCBI Taxonomy" id="1263636"/>
    <lineage>
        <taxon>Bacteria</taxon>
        <taxon>Bacillati</taxon>
        <taxon>Actinomycetota</taxon>
        <taxon>Actinomycetes</taxon>
        <taxon>Micrococcales</taxon>
        <taxon>Microbacteriaceae</taxon>
        <taxon>Microbacterium</taxon>
    </lineage>
</organism>
<name>A0A543FLW7_9MICO</name>
<dbReference type="Proteomes" id="UP000320235">
    <property type="component" value="Unassembled WGS sequence"/>
</dbReference>